<evidence type="ECO:0000313" key="3">
    <source>
        <dbReference type="Proteomes" id="UP001596119"/>
    </source>
</evidence>
<dbReference type="SUPFAM" id="SSF82607">
    <property type="entry name" value="YbaB-like"/>
    <property type="match status" value="1"/>
</dbReference>
<dbReference type="RefSeq" id="WP_379566931.1">
    <property type="nucleotide sequence ID" value="NZ_JBHSQK010000037.1"/>
</dbReference>
<accession>A0ABW1I7X7</accession>
<dbReference type="Pfam" id="PF02575">
    <property type="entry name" value="YbaB_DNA_bd"/>
    <property type="match status" value="1"/>
</dbReference>
<name>A0ABW1I7X7_9PSEU</name>
<feature type="coiled-coil region" evidence="1">
    <location>
        <begin position="26"/>
        <end position="53"/>
    </location>
</feature>
<comment type="caution">
    <text evidence="2">The sequence shown here is derived from an EMBL/GenBank/DDBJ whole genome shotgun (WGS) entry which is preliminary data.</text>
</comment>
<keyword evidence="1" id="KW-0175">Coiled coil</keyword>
<evidence type="ECO:0000313" key="2">
    <source>
        <dbReference type="EMBL" id="MFC5949791.1"/>
    </source>
</evidence>
<dbReference type="InterPro" id="IPR036894">
    <property type="entry name" value="YbaB-like_sf"/>
</dbReference>
<reference evidence="3" key="1">
    <citation type="journal article" date="2019" name="Int. J. Syst. Evol. Microbiol.">
        <title>The Global Catalogue of Microorganisms (GCM) 10K type strain sequencing project: providing services to taxonomists for standard genome sequencing and annotation.</title>
        <authorList>
            <consortium name="The Broad Institute Genomics Platform"/>
            <consortium name="The Broad Institute Genome Sequencing Center for Infectious Disease"/>
            <person name="Wu L."/>
            <person name="Ma J."/>
        </authorList>
    </citation>
    <scope>NUCLEOTIDE SEQUENCE [LARGE SCALE GENOMIC DNA]</scope>
    <source>
        <strain evidence="3">CGMCC 4.7397</strain>
    </source>
</reference>
<dbReference type="Gene3D" id="3.30.1310.10">
    <property type="entry name" value="Nucleoid-associated protein YbaB-like domain"/>
    <property type="match status" value="1"/>
</dbReference>
<dbReference type="InterPro" id="IPR004401">
    <property type="entry name" value="YbaB/EbfC"/>
</dbReference>
<protein>
    <submittedName>
        <fullName evidence="2">YbaB/EbfC family nucleoid-associated protein</fullName>
    </submittedName>
</protein>
<dbReference type="Proteomes" id="UP001596119">
    <property type="component" value="Unassembled WGS sequence"/>
</dbReference>
<gene>
    <name evidence="2" type="ORF">ACFQH9_16070</name>
</gene>
<evidence type="ECO:0000256" key="1">
    <source>
        <dbReference type="SAM" id="Coils"/>
    </source>
</evidence>
<proteinExistence type="predicted"/>
<keyword evidence="3" id="KW-1185">Reference proteome</keyword>
<organism evidence="2 3">
    <name type="scientific">Pseudonocardia lutea</name>
    <dbReference type="NCBI Taxonomy" id="2172015"/>
    <lineage>
        <taxon>Bacteria</taxon>
        <taxon>Bacillati</taxon>
        <taxon>Actinomycetota</taxon>
        <taxon>Actinomycetes</taxon>
        <taxon>Pseudonocardiales</taxon>
        <taxon>Pseudonocardiaceae</taxon>
        <taxon>Pseudonocardia</taxon>
    </lineage>
</organism>
<dbReference type="EMBL" id="JBHSQK010000037">
    <property type="protein sequence ID" value="MFC5949791.1"/>
    <property type="molecule type" value="Genomic_DNA"/>
</dbReference>
<sequence>MSVLGSSVLGSGVLGSGVPGDGQAWLADYRRRIEELRGRAERAQAEIAALTATAASPDGAVRATVDSTGALTALTFGPAADGLGRGPLAALVVATTASAAAEVSCRATEALGPLLEQR</sequence>